<organism evidence="1 2">
    <name type="scientific">Neorhizobium phenanthreniclasticum</name>
    <dbReference type="NCBI Taxonomy" id="3157917"/>
    <lineage>
        <taxon>Bacteria</taxon>
        <taxon>Pseudomonadati</taxon>
        <taxon>Pseudomonadota</taxon>
        <taxon>Alphaproteobacteria</taxon>
        <taxon>Hyphomicrobiales</taxon>
        <taxon>Rhizobiaceae</taxon>
        <taxon>Rhizobium/Agrobacterium group</taxon>
        <taxon>Neorhizobium</taxon>
    </lineage>
</organism>
<dbReference type="Proteomes" id="UP001496627">
    <property type="component" value="Unassembled WGS sequence"/>
</dbReference>
<keyword evidence="2" id="KW-1185">Reference proteome</keyword>
<protein>
    <submittedName>
        <fullName evidence="1">Uncharacterized protein</fullName>
    </submittedName>
</protein>
<proteinExistence type="predicted"/>
<comment type="caution">
    <text evidence="1">The sequence shown here is derived from an EMBL/GenBank/DDBJ whole genome shotgun (WGS) entry which is preliminary data.</text>
</comment>
<name>A0ABV0LYL1_9HYPH</name>
<evidence type="ECO:0000313" key="1">
    <source>
        <dbReference type="EMBL" id="MEQ1404301.1"/>
    </source>
</evidence>
<evidence type="ECO:0000313" key="2">
    <source>
        <dbReference type="Proteomes" id="UP001496627"/>
    </source>
</evidence>
<sequence length="53" mass="5618">MKENTCAACDCELDATRIAVKIGGRTVEVCCEECAVALREAEAATRAVQTADK</sequence>
<gene>
    <name evidence="1" type="ORF">ABK249_05100</name>
</gene>
<dbReference type="RefSeq" id="WP_200883934.1">
    <property type="nucleotide sequence ID" value="NZ_JBEAAL010000002.1"/>
</dbReference>
<dbReference type="EMBL" id="JBEAAL010000002">
    <property type="protein sequence ID" value="MEQ1404301.1"/>
    <property type="molecule type" value="Genomic_DNA"/>
</dbReference>
<reference evidence="1 2" key="1">
    <citation type="submission" date="2024-05" db="EMBL/GenBank/DDBJ databases">
        <title>Neorhizobium sp. Rsf11, a plant growth promoting and heavy metal resistant PAH-degrader.</title>
        <authorList>
            <person name="Golubev S.N."/>
            <person name="Muratova A.Y."/>
            <person name="Markelova M.I."/>
        </authorList>
    </citation>
    <scope>NUCLEOTIDE SEQUENCE [LARGE SCALE GENOMIC DNA]</scope>
    <source>
        <strain evidence="1 2">Rsf11</strain>
    </source>
</reference>
<accession>A0ABV0LYL1</accession>